<dbReference type="RefSeq" id="WP_161798063.1">
    <property type="nucleotide sequence ID" value="NZ_CP059733.1"/>
</dbReference>
<dbReference type="KEGG" id="tvd:SG34_020135"/>
<sequence length="55" mass="6455">MSEVIEVSEGRHTLVMTRQEAFESVHYLIEQLQKNDGDRIELYSVSDDAPEIWEM</sequence>
<reference evidence="1 2" key="2">
    <citation type="journal article" date="2022" name="Mar. Drugs">
        <title>Bioassay-Guided Fractionation Leads to the Detection of Cholic Acid Generated by the Rare Thalassomonas sp.</title>
        <authorList>
            <person name="Pheiffer F."/>
            <person name="Schneider Y.K."/>
            <person name="Hansen E.H."/>
            <person name="Andersen J.H."/>
            <person name="Isaksson J."/>
            <person name="Busche T."/>
            <person name="R C."/>
            <person name="Kalinowski J."/>
            <person name="Zyl L.V."/>
            <person name="Trindade M."/>
        </authorList>
    </citation>
    <scope>NUCLEOTIDE SEQUENCE [LARGE SCALE GENOMIC DNA]</scope>
    <source>
        <strain evidence="1 2">XOM25</strain>
    </source>
</reference>
<organism evidence="1 2">
    <name type="scientific">Thalassomonas viridans</name>
    <dbReference type="NCBI Taxonomy" id="137584"/>
    <lineage>
        <taxon>Bacteria</taxon>
        <taxon>Pseudomonadati</taxon>
        <taxon>Pseudomonadota</taxon>
        <taxon>Gammaproteobacteria</taxon>
        <taxon>Alteromonadales</taxon>
        <taxon>Colwelliaceae</taxon>
        <taxon>Thalassomonas</taxon>
    </lineage>
</organism>
<reference evidence="1 2" key="1">
    <citation type="journal article" date="2015" name="Genome Announc.">
        <title>Draft Genome Sequences of Marine Isolates of Thalassomonas viridans and Thalassomonas actiniarum.</title>
        <authorList>
            <person name="Olonade I."/>
            <person name="van Zyl L.J."/>
            <person name="Trindade M."/>
        </authorList>
    </citation>
    <scope>NUCLEOTIDE SEQUENCE [LARGE SCALE GENOMIC DNA]</scope>
    <source>
        <strain evidence="1 2">XOM25</strain>
    </source>
</reference>
<dbReference type="EMBL" id="CP059733">
    <property type="protein sequence ID" value="WDE03673.1"/>
    <property type="molecule type" value="Genomic_DNA"/>
</dbReference>
<keyword evidence="2" id="KW-1185">Reference proteome</keyword>
<dbReference type="Proteomes" id="UP000032352">
    <property type="component" value="Chromosome"/>
</dbReference>
<gene>
    <name evidence="1" type="ORF">SG34_020135</name>
</gene>
<accession>A0AAF0C7G6</accession>
<protein>
    <submittedName>
        <fullName evidence="1">Uncharacterized protein</fullName>
    </submittedName>
</protein>
<dbReference type="AlphaFoldDB" id="A0AAF0C7G6"/>
<evidence type="ECO:0000313" key="2">
    <source>
        <dbReference type="Proteomes" id="UP000032352"/>
    </source>
</evidence>
<proteinExistence type="predicted"/>
<name>A0AAF0C7G6_9GAMM</name>
<evidence type="ECO:0000313" key="1">
    <source>
        <dbReference type="EMBL" id="WDE03673.1"/>
    </source>
</evidence>